<gene>
    <name evidence="2" type="ORF">CYCCA115_LOCUS20324</name>
</gene>
<accession>A0AAD2PWY9</accession>
<feature type="region of interest" description="Disordered" evidence="1">
    <location>
        <begin position="335"/>
        <end position="354"/>
    </location>
</feature>
<feature type="region of interest" description="Disordered" evidence="1">
    <location>
        <begin position="24"/>
        <end position="93"/>
    </location>
</feature>
<evidence type="ECO:0000313" key="3">
    <source>
        <dbReference type="Proteomes" id="UP001295423"/>
    </source>
</evidence>
<evidence type="ECO:0000313" key="2">
    <source>
        <dbReference type="EMBL" id="CAJ1963783.1"/>
    </source>
</evidence>
<organism evidence="2 3">
    <name type="scientific">Cylindrotheca closterium</name>
    <dbReference type="NCBI Taxonomy" id="2856"/>
    <lineage>
        <taxon>Eukaryota</taxon>
        <taxon>Sar</taxon>
        <taxon>Stramenopiles</taxon>
        <taxon>Ochrophyta</taxon>
        <taxon>Bacillariophyta</taxon>
        <taxon>Bacillariophyceae</taxon>
        <taxon>Bacillariophycidae</taxon>
        <taxon>Bacillariales</taxon>
        <taxon>Bacillariaceae</taxon>
        <taxon>Cylindrotheca</taxon>
    </lineage>
</organism>
<dbReference type="AlphaFoldDB" id="A0AAD2PWY9"/>
<evidence type="ECO:0000256" key="1">
    <source>
        <dbReference type="SAM" id="MobiDB-lite"/>
    </source>
</evidence>
<dbReference type="EMBL" id="CAKOGP040002158">
    <property type="protein sequence ID" value="CAJ1963783.1"/>
    <property type="molecule type" value="Genomic_DNA"/>
</dbReference>
<feature type="compositionally biased region" description="Basic and acidic residues" evidence="1">
    <location>
        <begin position="175"/>
        <end position="201"/>
    </location>
</feature>
<feature type="compositionally biased region" description="Acidic residues" evidence="1">
    <location>
        <begin position="204"/>
        <end position="264"/>
    </location>
</feature>
<name>A0AAD2PWY9_9STRA</name>
<comment type="caution">
    <text evidence="2">The sequence shown here is derived from an EMBL/GenBank/DDBJ whole genome shotgun (WGS) entry which is preliminary data.</text>
</comment>
<proteinExistence type="predicted"/>
<feature type="compositionally biased region" description="Low complexity" evidence="1">
    <location>
        <begin position="62"/>
        <end position="79"/>
    </location>
</feature>
<keyword evidence="3" id="KW-1185">Reference proteome</keyword>
<sequence>MTETFKQATRISGITAPITIVGEEDEQSFTGGTAVKVSSSVSVDGDNDDDNGDLIRNHRSDASSNSSSSSSSSSGVDSQLDSDDEESYNSESTRSCTFSIYCLMHEDGAFEDGSTGDDDCSSISTVSNFVREKEDEEAYYNNLDDSFTYASCSDSDADDEDSENDCDVVEVLKSQTEKSKAAAKDGERAVFDDENVSKDNSDFTSDDDDNDDDDDDDDDDYYDESYDEDLDEDEDKEGDQELYDDEYGDEYGNDQEEVVEELLEESDRSQLSHSSSGPASDIVFEKNKRIFSNANSRQSHSNQMALFLKNIAETKAAVGIVDDEEPEIEVIEEEVVDEEEDETEVEYVDETEVDEDDEEDFVYEVLLSPKAKNKETRRNRLSFLSV</sequence>
<reference evidence="2" key="1">
    <citation type="submission" date="2023-08" db="EMBL/GenBank/DDBJ databases">
        <authorList>
            <person name="Audoor S."/>
            <person name="Bilcke G."/>
        </authorList>
    </citation>
    <scope>NUCLEOTIDE SEQUENCE</scope>
</reference>
<protein>
    <submittedName>
        <fullName evidence="2">Uncharacterized protein</fullName>
    </submittedName>
</protein>
<feature type="compositionally biased region" description="Acidic residues" evidence="1">
    <location>
        <begin position="155"/>
        <end position="168"/>
    </location>
</feature>
<feature type="region of interest" description="Disordered" evidence="1">
    <location>
        <begin position="142"/>
        <end position="280"/>
    </location>
</feature>
<dbReference type="Proteomes" id="UP001295423">
    <property type="component" value="Unassembled WGS sequence"/>
</dbReference>